<keyword evidence="1" id="KW-0863">Zinc-finger</keyword>
<dbReference type="Proteomes" id="UP001159042">
    <property type="component" value="Unassembled WGS sequence"/>
</dbReference>
<gene>
    <name evidence="4" type="ORF">NQ315_000623</name>
</gene>
<feature type="region of interest" description="Disordered" evidence="2">
    <location>
        <begin position="586"/>
        <end position="643"/>
    </location>
</feature>
<evidence type="ECO:0000256" key="1">
    <source>
        <dbReference type="PROSITE-ProRule" id="PRU00047"/>
    </source>
</evidence>
<proteinExistence type="predicted"/>
<dbReference type="GO" id="GO:0008270">
    <property type="term" value="F:zinc ion binding"/>
    <property type="evidence" value="ECO:0007669"/>
    <property type="project" value="UniProtKB-KW"/>
</dbReference>
<sequence length="656" mass="75988">MDADQFRELIAVMSANQNALLEQIRSQATRQQTATIVNATSLVPPFENFNAEKENFRSYRQRFENYLKLKNAFNNKEYVAQMLLNSVGSSTFNTLASLVAPKTPSDFKYDQIIDTLEKHLCPKKNILVSQHRFLSTYQRENQSIAEYVATLRRDTIDCDFFSPCDCKVSITSVFLRAQFIRGIRDNSIREQLLQSSAQDFEDIVTKALALEASKLDSKELSINQKSESINKVKRFSRQDSHQQNRQQSRLGANRSKSRSRINYAELGIEKLCIRCGRDNHLVKDCRTHANQLKCIDCDVRNVEYQSSMNERDSQFGINRIIDIFENKNQERDAEKFYATVRIEGKPQVFEIDSGAGYTLLPESKFKALNLNIDLQKSDIAFRSYTKNIFYPVGKTNVCIQYRDRVSNEELYVVTDDFEPLLGRTWIRHLGINLLKIDRNINQLGSEDVNNVEVIAHKFPEIFKEEIGLVPHFKVSLRLRPDAKPSYQKERDVPYALHAMRPVKHTKTQEESLGTRSLSEGERVQVKFYENNKVSWKFGEITRKYGLLHYQVLLDNGYSLKRHIDQLRSTRVPKKVVRFTVDQARPHEKEAQIESRSDEYQPLIVTTQTNPPGNVRIQPGPPPRMESQPEAPAAEEGRYSRRQRCAPRYLRDYVTDV</sequence>
<accession>A0AAV8VNT0</accession>
<evidence type="ECO:0000313" key="4">
    <source>
        <dbReference type="EMBL" id="KAJ8915689.1"/>
    </source>
</evidence>
<keyword evidence="1" id="KW-0862">Zinc</keyword>
<dbReference type="Gene3D" id="2.40.70.10">
    <property type="entry name" value="Acid Proteases"/>
    <property type="match status" value="1"/>
</dbReference>
<keyword evidence="5" id="KW-1185">Reference proteome</keyword>
<dbReference type="PROSITE" id="PS50158">
    <property type="entry name" value="ZF_CCHC"/>
    <property type="match status" value="1"/>
</dbReference>
<dbReference type="EMBL" id="JANEYG010000050">
    <property type="protein sequence ID" value="KAJ8915689.1"/>
    <property type="molecule type" value="Genomic_DNA"/>
</dbReference>
<evidence type="ECO:0000259" key="3">
    <source>
        <dbReference type="PROSITE" id="PS50158"/>
    </source>
</evidence>
<feature type="compositionally biased region" description="Basic and acidic residues" evidence="2">
    <location>
        <begin position="586"/>
        <end position="598"/>
    </location>
</feature>
<feature type="domain" description="CCHC-type" evidence="3">
    <location>
        <begin position="272"/>
        <end position="286"/>
    </location>
</feature>
<dbReference type="GO" id="GO:0003676">
    <property type="term" value="F:nucleic acid binding"/>
    <property type="evidence" value="ECO:0007669"/>
    <property type="project" value="InterPro"/>
</dbReference>
<feature type="region of interest" description="Disordered" evidence="2">
    <location>
        <begin position="231"/>
        <end position="256"/>
    </location>
</feature>
<evidence type="ECO:0000256" key="2">
    <source>
        <dbReference type="SAM" id="MobiDB-lite"/>
    </source>
</evidence>
<evidence type="ECO:0000313" key="5">
    <source>
        <dbReference type="Proteomes" id="UP001159042"/>
    </source>
</evidence>
<protein>
    <recommendedName>
        <fullName evidence="3">CCHC-type domain-containing protein</fullName>
    </recommendedName>
</protein>
<name>A0AAV8VNT0_9CUCU</name>
<dbReference type="AlphaFoldDB" id="A0AAV8VNT0"/>
<dbReference type="InterPro" id="IPR001878">
    <property type="entry name" value="Znf_CCHC"/>
</dbReference>
<reference evidence="4 5" key="1">
    <citation type="journal article" date="2023" name="Insect Mol. Biol.">
        <title>Genome sequencing provides insights into the evolution of gene families encoding plant cell wall-degrading enzymes in longhorned beetles.</title>
        <authorList>
            <person name="Shin N.R."/>
            <person name="Okamura Y."/>
            <person name="Kirsch R."/>
            <person name="Pauchet Y."/>
        </authorList>
    </citation>
    <scope>NUCLEOTIDE SEQUENCE [LARGE SCALE GENOMIC DNA]</scope>
    <source>
        <strain evidence="4">EAD_L_NR</strain>
    </source>
</reference>
<comment type="caution">
    <text evidence="4">The sequence shown here is derived from an EMBL/GenBank/DDBJ whole genome shotgun (WGS) entry which is preliminary data.</text>
</comment>
<dbReference type="SUPFAM" id="SSF50630">
    <property type="entry name" value="Acid proteases"/>
    <property type="match status" value="1"/>
</dbReference>
<dbReference type="InterPro" id="IPR050951">
    <property type="entry name" value="Retrovirus_Pol_polyprotein"/>
</dbReference>
<dbReference type="InterPro" id="IPR021109">
    <property type="entry name" value="Peptidase_aspartic_dom_sf"/>
</dbReference>
<dbReference type="PANTHER" id="PTHR37984">
    <property type="entry name" value="PROTEIN CBG26694"/>
    <property type="match status" value="1"/>
</dbReference>
<keyword evidence="1" id="KW-0479">Metal-binding</keyword>
<dbReference type="PANTHER" id="PTHR37984:SF9">
    <property type="entry name" value="INTEGRASE CATALYTIC DOMAIN-CONTAINING PROTEIN"/>
    <property type="match status" value="1"/>
</dbReference>
<organism evidence="4 5">
    <name type="scientific">Exocentrus adspersus</name>
    <dbReference type="NCBI Taxonomy" id="1586481"/>
    <lineage>
        <taxon>Eukaryota</taxon>
        <taxon>Metazoa</taxon>
        <taxon>Ecdysozoa</taxon>
        <taxon>Arthropoda</taxon>
        <taxon>Hexapoda</taxon>
        <taxon>Insecta</taxon>
        <taxon>Pterygota</taxon>
        <taxon>Neoptera</taxon>
        <taxon>Endopterygota</taxon>
        <taxon>Coleoptera</taxon>
        <taxon>Polyphaga</taxon>
        <taxon>Cucujiformia</taxon>
        <taxon>Chrysomeloidea</taxon>
        <taxon>Cerambycidae</taxon>
        <taxon>Lamiinae</taxon>
        <taxon>Acanthocinini</taxon>
        <taxon>Exocentrus</taxon>
    </lineage>
</organism>